<feature type="compositionally biased region" description="Basic and acidic residues" evidence="1">
    <location>
        <begin position="89"/>
        <end position="107"/>
    </location>
</feature>
<dbReference type="Proteomes" id="UP000799766">
    <property type="component" value="Unassembled WGS sequence"/>
</dbReference>
<organism evidence="2 3">
    <name type="scientific">Lineolata rhizophorae</name>
    <dbReference type="NCBI Taxonomy" id="578093"/>
    <lineage>
        <taxon>Eukaryota</taxon>
        <taxon>Fungi</taxon>
        <taxon>Dikarya</taxon>
        <taxon>Ascomycota</taxon>
        <taxon>Pezizomycotina</taxon>
        <taxon>Dothideomycetes</taxon>
        <taxon>Dothideomycetes incertae sedis</taxon>
        <taxon>Lineolatales</taxon>
        <taxon>Lineolataceae</taxon>
        <taxon>Lineolata</taxon>
    </lineage>
</organism>
<dbReference type="EMBL" id="MU001685">
    <property type="protein sequence ID" value="KAF2455880.1"/>
    <property type="molecule type" value="Genomic_DNA"/>
</dbReference>
<feature type="compositionally biased region" description="Polar residues" evidence="1">
    <location>
        <begin position="41"/>
        <end position="71"/>
    </location>
</feature>
<evidence type="ECO:0000313" key="3">
    <source>
        <dbReference type="Proteomes" id="UP000799766"/>
    </source>
</evidence>
<dbReference type="AlphaFoldDB" id="A0A6A6NVT1"/>
<sequence length="186" mass="20599">MSCCLYYLEVARMGRFSSRSSPTIKDTEPQMDPEATEPGTPLSQETHLSSEWSNRAHQSVQLSPTLTSYTRTEPLADPRQLGRSNSSSKDNEERGTRAGNDKNDARHTASASIGSDPPPLCFLTACVCGLRLLAEPARKFWVDVSAVWRECFGLIGGASGRTEREGQEMEWIFNAEDVDSVDEWGH</sequence>
<reference evidence="2" key="1">
    <citation type="journal article" date="2020" name="Stud. Mycol.">
        <title>101 Dothideomycetes genomes: a test case for predicting lifestyles and emergence of pathogens.</title>
        <authorList>
            <person name="Haridas S."/>
            <person name="Albert R."/>
            <person name="Binder M."/>
            <person name="Bloem J."/>
            <person name="Labutti K."/>
            <person name="Salamov A."/>
            <person name="Andreopoulos B."/>
            <person name="Baker S."/>
            <person name="Barry K."/>
            <person name="Bills G."/>
            <person name="Bluhm B."/>
            <person name="Cannon C."/>
            <person name="Castanera R."/>
            <person name="Culley D."/>
            <person name="Daum C."/>
            <person name="Ezra D."/>
            <person name="Gonzalez J."/>
            <person name="Henrissat B."/>
            <person name="Kuo A."/>
            <person name="Liang C."/>
            <person name="Lipzen A."/>
            <person name="Lutzoni F."/>
            <person name="Magnuson J."/>
            <person name="Mondo S."/>
            <person name="Nolan M."/>
            <person name="Ohm R."/>
            <person name="Pangilinan J."/>
            <person name="Park H.-J."/>
            <person name="Ramirez L."/>
            <person name="Alfaro M."/>
            <person name="Sun H."/>
            <person name="Tritt A."/>
            <person name="Yoshinaga Y."/>
            <person name="Zwiers L.-H."/>
            <person name="Turgeon B."/>
            <person name="Goodwin S."/>
            <person name="Spatafora J."/>
            <person name="Crous P."/>
            <person name="Grigoriev I."/>
        </authorList>
    </citation>
    <scope>NUCLEOTIDE SEQUENCE</scope>
    <source>
        <strain evidence="2">ATCC 16933</strain>
    </source>
</reference>
<evidence type="ECO:0000256" key="1">
    <source>
        <dbReference type="SAM" id="MobiDB-lite"/>
    </source>
</evidence>
<evidence type="ECO:0000313" key="2">
    <source>
        <dbReference type="EMBL" id="KAF2455880.1"/>
    </source>
</evidence>
<accession>A0A6A6NVT1</accession>
<protein>
    <submittedName>
        <fullName evidence="2">Uncharacterized protein</fullName>
    </submittedName>
</protein>
<proteinExistence type="predicted"/>
<name>A0A6A6NVT1_9PEZI</name>
<gene>
    <name evidence="2" type="ORF">BDY21DRAFT_365107</name>
</gene>
<feature type="region of interest" description="Disordered" evidence="1">
    <location>
        <begin position="18"/>
        <end position="114"/>
    </location>
</feature>
<keyword evidence="3" id="KW-1185">Reference proteome</keyword>